<dbReference type="InterPro" id="IPR019500">
    <property type="entry name" value="Pep_S46"/>
</dbReference>
<evidence type="ECO:0000256" key="7">
    <source>
        <dbReference type="RuleBase" id="RU366067"/>
    </source>
</evidence>
<keyword evidence="6 7" id="KW-0720">Serine protease</keyword>
<comment type="caution">
    <text evidence="8">The sequence shown here is derived from an EMBL/GenBank/DDBJ whole genome shotgun (WGS) entry which is preliminary data.</text>
</comment>
<protein>
    <recommendedName>
        <fullName evidence="7">Dipeptidyl-peptidase</fullName>
        <ecNumber evidence="7">3.4.14.-</ecNumber>
    </recommendedName>
</protein>
<reference evidence="8" key="1">
    <citation type="submission" date="2021-12" db="EMBL/GenBank/DDBJ databases">
        <authorList>
            <person name="Rodrigo-Torres L."/>
            <person name="Arahal R. D."/>
            <person name="Lucena T."/>
        </authorList>
    </citation>
    <scope>NUCLEOTIDE SEQUENCE</scope>
    <source>
        <strain evidence="8">CECT 8419</strain>
    </source>
</reference>
<comment type="similarity">
    <text evidence="1 7">Belongs to the peptidase S46 family.</text>
</comment>
<keyword evidence="4" id="KW-0732">Signal</keyword>
<dbReference type="Proteomes" id="UP000837803">
    <property type="component" value="Unassembled WGS sequence"/>
</dbReference>
<sequence length="719" mass="81049">MRSVLLLSLTLVLLPTLRAGGGMWLPLLLENLNEEEMRAIGMEITAEDIYSINFGSLKDAIVHFGGFCTGEVISAQGLVLTNHHCGFSAIQDHSTLENNYLQDGFWAMNGAEELPNPGLYVTFIERMEEVTDQVLAGVSDSLSVKDRSQMIQQNTARLKSGYTLEAFEDVLVKPFYEGNTYYAFVTKTYNDVRLVGAPPSSVGKFGADTDNWEWPRHTGDFSLFRIYTAPDGSPAEYAETNVPMVPKRHLEVSMAGVVPGDFSMIFGFPGTTDQYLPASAMQQRTEVINPIRVGMRDRSLAVIDSAMRADPQIKIDYASKQARIANAWKKWRGESQGVAAVDALDKRRTFEQEFMQRLEAKPSAKARYGDLLPQLDRLYAEREQLEQTRAYTGEINYNIDLFRMANYLDAQFKVADNNGLEAFRQRVPGILSYLEKFYAGYSAAVDREVARALLSAYYEEVPEQYRDAYVMDQLAFADSYDALIDGLYSGSYLSRGERLTELLRENPADFIERLRADRAFQYARQLNRYNEREVVDVYNAYAERINALQRQYMQGLLAFFPERNLYPDANSTLRVSYGKFEGFTGLDGTTNDYMTYLDGVMEKYVPGDYEFDVPEKLRQLHADKDYGPYATASGKLPVCVLGSNHTTGGNSGSPALNGKGQLVGLNFDRTWQSTTSDVYYDPSICRNIMVDIRYVLFLIDKLGGAPHLVQEMTLVNSSR</sequence>
<name>A0ABM9AYR6_9BACT</name>
<dbReference type="SUPFAM" id="SSF50494">
    <property type="entry name" value="Trypsin-like serine proteases"/>
    <property type="match status" value="1"/>
</dbReference>
<evidence type="ECO:0000256" key="3">
    <source>
        <dbReference type="ARBA" id="ARBA00022670"/>
    </source>
</evidence>
<dbReference type="RefSeq" id="WP_238750072.1">
    <property type="nucleotide sequence ID" value="NZ_CAKLPZ010000001.1"/>
</dbReference>
<gene>
    <name evidence="8" type="ORF">LEM8419_01163</name>
</gene>
<evidence type="ECO:0000313" key="8">
    <source>
        <dbReference type="EMBL" id="CAH0999911.1"/>
    </source>
</evidence>
<dbReference type="InterPro" id="IPR043504">
    <property type="entry name" value="Peptidase_S1_PA_chymotrypsin"/>
</dbReference>
<dbReference type="EC" id="3.4.14.-" evidence="7"/>
<evidence type="ECO:0000313" key="9">
    <source>
        <dbReference type="Proteomes" id="UP000837803"/>
    </source>
</evidence>
<dbReference type="PANTHER" id="PTHR38469:SF1">
    <property type="entry name" value="PERIPLASMIC PEPTIDASE SUBFAMILY S1B"/>
    <property type="match status" value="1"/>
</dbReference>
<keyword evidence="3 7" id="KW-0645">Protease</keyword>
<evidence type="ECO:0000256" key="6">
    <source>
        <dbReference type="ARBA" id="ARBA00022825"/>
    </source>
</evidence>
<dbReference type="Gene3D" id="2.40.10.10">
    <property type="entry name" value="Trypsin-like serine proteases"/>
    <property type="match status" value="1"/>
</dbReference>
<dbReference type="GO" id="GO:0016787">
    <property type="term" value="F:hydrolase activity"/>
    <property type="evidence" value="ECO:0007669"/>
    <property type="project" value="UniProtKB-KW"/>
</dbReference>
<keyword evidence="9" id="KW-1185">Reference proteome</keyword>
<evidence type="ECO:0000256" key="2">
    <source>
        <dbReference type="ARBA" id="ARBA00022438"/>
    </source>
</evidence>
<dbReference type="EMBL" id="CAKLPZ010000001">
    <property type="protein sequence ID" value="CAH0999911.1"/>
    <property type="molecule type" value="Genomic_DNA"/>
</dbReference>
<keyword evidence="2 7" id="KW-0031">Aminopeptidase</keyword>
<dbReference type="PANTHER" id="PTHR38469">
    <property type="entry name" value="PERIPLASMIC PEPTIDASE SUBFAMILY S1B"/>
    <property type="match status" value="1"/>
</dbReference>
<evidence type="ECO:0000256" key="4">
    <source>
        <dbReference type="ARBA" id="ARBA00022729"/>
    </source>
</evidence>
<organism evidence="8 9">
    <name type="scientific">Neolewinella maritima</name>
    <dbReference type="NCBI Taxonomy" id="1383882"/>
    <lineage>
        <taxon>Bacteria</taxon>
        <taxon>Pseudomonadati</taxon>
        <taxon>Bacteroidota</taxon>
        <taxon>Saprospiria</taxon>
        <taxon>Saprospirales</taxon>
        <taxon>Lewinellaceae</taxon>
        <taxon>Neolewinella</taxon>
    </lineage>
</organism>
<evidence type="ECO:0000256" key="1">
    <source>
        <dbReference type="ARBA" id="ARBA00010491"/>
    </source>
</evidence>
<comment type="function">
    <text evidence="7">Catalyzes the removal of dipeptides from the N-terminus of oligopeptides.</text>
</comment>
<evidence type="ECO:0000256" key="5">
    <source>
        <dbReference type="ARBA" id="ARBA00022801"/>
    </source>
</evidence>
<proteinExistence type="inferred from homology"/>
<dbReference type="InterPro" id="IPR009003">
    <property type="entry name" value="Peptidase_S1_PA"/>
</dbReference>
<dbReference type="Pfam" id="PF10459">
    <property type="entry name" value="Peptidase_S46"/>
    <property type="match status" value="1"/>
</dbReference>
<keyword evidence="5 7" id="KW-0378">Hydrolase</keyword>
<accession>A0ABM9AYR6</accession>